<dbReference type="OrthoDB" id="5834495at2759"/>
<keyword evidence="3" id="KW-1185">Reference proteome</keyword>
<keyword evidence="1" id="KW-0175">Coiled coil</keyword>
<evidence type="ECO:0000256" key="1">
    <source>
        <dbReference type="SAM" id="Coils"/>
    </source>
</evidence>
<name>A0A0B1SN31_OESDE</name>
<feature type="coiled-coil region" evidence="1">
    <location>
        <begin position="181"/>
        <end position="232"/>
    </location>
</feature>
<evidence type="ECO:0000313" key="3">
    <source>
        <dbReference type="Proteomes" id="UP000053660"/>
    </source>
</evidence>
<dbReference type="EMBL" id="KN560691">
    <property type="protein sequence ID" value="KHJ86354.1"/>
    <property type="molecule type" value="Genomic_DNA"/>
</dbReference>
<reference evidence="2 3" key="1">
    <citation type="submission" date="2014-03" db="EMBL/GenBank/DDBJ databases">
        <title>Draft genome of the hookworm Oesophagostomum dentatum.</title>
        <authorList>
            <person name="Mitreva M."/>
        </authorList>
    </citation>
    <scope>NUCLEOTIDE SEQUENCE [LARGE SCALE GENOMIC DNA]</scope>
    <source>
        <strain evidence="2 3">OD-Hann</strain>
    </source>
</reference>
<protein>
    <submittedName>
        <fullName evidence="2">Uncharacterized protein</fullName>
    </submittedName>
</protein>
<accession>A0A0B1SN31</accession>
<dbReference type="AlphaFoldDB" id="A0A0B1SN31"/>
<sequence length="233" mass="27391">MMFDTHSVQVNYVNPEEDQPDCNLIREQIAEELLEKLKEIQQTSQSGFEAAVPRLQELDAVKALSVKNMSTRALSFDDEELLHAVRLTAETEWMNVRKDVARQACTAVEQCIIDDEPDLRQLIEDTQVCEDMDEMQIEVQKLEEELSGAPSFEDAVEIFSSSERFMKEEEELDRLILAEEIEWVKLELQQARLRNAEIRQRHEWLLQQEKMLEKNAAKVRELKHEITNLRFEW</sequence>
<proteinExistence type="predicted"/>
<dbReference type="Proteomes" id="UP000053660">
    <property type="component" value="Unassembled WGS sequence"/>
</dbReference>
<organism evidence="2 3">
    <name type="scientific">Oesophagostomum dentatum</name>
    <name type="common">Nodular worm</name>
    <dbReference type="NCBI Taxonomy" id="61180"/>
    <lineage>
        <taxon>Eukaryota</taxon>
        <taxon>Metazoa</taxon>
        <taxon>Ecdysozoa</taxon>
        <taxon>Nematoda</taxon>
        <taxon>Chromadorea</taxon>
        <taxon>Rhabditida</taxon>
        <taxon>Rhabditina</taxon>
        <taxon>Rhabditomorpha</taxon>
        <taxon>Strongyloidea</taxon>
        <taxon>Strongylidae</taxon>
        <taxon>Oesophagostomum</taxon>
    </lineage>
</organism>
<evidence type="ECO:0000313" key="2">
    <source>
        <dbReference type="EMBL" id="KHJ86354.1"/>
    </source>
</evidence>
<gene>
    <name evidence="2" type="ORF">OESDEN_13900</name>
</gene>